<comment type="caution">
    <text evidence="2">The sequence shown here is derived from an EMBL/GenBank/DDBJ whole genome shotgun (WGS) entry which is preliminary data.</text>
</comment>
<dbReference type="AlphaFoldDB" id="A0AAV7J428"/>
<feature type="transmembrane region" description="Helical" evidence="1">
    <location>
        <begin position="129"/>
        <end position="147"/>
    </location>
</feature>
<reference evidence="2 3" key="1">
    <citation type="journal article" date="2021" name="J. Hered.">
        <title>A chromosome-level genome assembly of the parasitoid wasp, Cotesia glomerata (Hymenoptera: Braconidae).</title>
        <authorList>
            <person name="Pinto B.J."/>
            <person name="Weis J.J."/>
            <person name="Gamble T."/>
            <person name="Ode P.J."/>
            <person name="Paul R."/>
            <person name="Zaspel J.M."/>
        </authorList>
    </citation>
    <scope>NUCLEOTIDE SEQUENCE [LARGE SCALE GENOMIC DNA]</scope>
    <source>
        <strain evidence="2">CgM1</strain>
    </source>
</reference>
<proteinExistence type="predicted"/>
<keyword evidence="1" id="KW-1133">Transmembrane helix</keyword>
<sequence length="205" mass="23286">MGSDMSARQRIRLRFEAPPSVNPSFQYAGQLCLTFFTTHADARSAGKRLRKLLFQIFFARHVMWIRAPSVRQVDETDDTMLHLFRPSSLFFLSSNFSSCFSPFIIFWSPFTHRQQNKNKKKKTEQKCSLLVLVLVMVGVEASASWVASVNLPRVSIGCLSASVNGSLCNLNNYDYRQQPPATLLTRILIITVARLKVHVTIITKT</sequence>
<keyword evidence="1" id="KW-0812">Transmembrane</keyword>
<evidence type="ECO:0000313" key="2">
    <source>
        <dbReference type="EMBL" id="KAH0567580.1"/>
    </source>
</evidence>
<keyword evidence="1" id="KW-0472">Membrane</keyword>
<dbReference type="Proteomes" id="UP000826195">
    <property type="component" value="Unassembled WGS sequence"/>
</dbReference>
<keyword evidence="3" id="KW-1185">Reference proteome</keyword>
<organism evidence="2 3">
    <name type="scientific">Cotesia glomerata</name>
    <name type="common">Lepidopteran parasitic wasp</name>
    <name type="synonym">Apanteles glomeratus</name>
    <dbReference type="NCBI Taxonomy" id="32391"/>
    <lineage>
        <taxon>Eukaryota</taxon>
        <taxon>Metazoa</taxon>
        <taxon>Ecdysozoa</taxon>
        <taxon>Arthropoda</taxon>
        <taxon>Hexapoda</taxon>
        <taxon>Insecta</taxon>
        <taxon>Pterygota</taxon>
        <taxon>Neoptera</taxon>
        <taxon>Endopterygota</taxon>
        <taxon>Hymenoptera</taxon>
        <taxon>Apocrita</taxon>
        <taxon>Ichneumonoidea</taxon>
        <taxon>Braconidae</taxon>
        <taxon>Microgastrinae</taxon>
        <taxon>Cotesia</taxon>
    </lineage>
</organism>
<evidence type="ECO:0000313" key="3">
    <source>
        <dbReference type="Proteomes" id="UP000826195"/>
    </source>
</evidence>
<name>A0AAV7J428_COTGL</name>
<gene>
    <name evidence="2" type="ORF">KQX54_010824</name>
</gene>
<protein>
    <submittedName>
        <fullName evidence="2">Uncharacterized protein</fullName>
    </submittedName>
</protein>
<feature type="transmembrane region" description="Helical" evidence="1">
    <location>
        <begin position="89"/>
        <end position="108"/>
    </location>
</feature>
<accession>A0AAV7J428</accession>
<dbReference type="EMBL" id="JAHXZJ010000001">
    <property type="protein sequence ID" value="KAH0567580.1"/>
    <property type="molecule type" value="Genomic_DNA"/>
</dbReference>
<evidence type="ECO:0000256" key="1">
    <source>
        <dbReference type="SAM" id="Phobius"/>
    </source>
</evidence>